<name>A0ABR3G515_9PEZI</name>
<accession>A0ABR3G515</accession>
<dbReference type="InterPro" id="IPR056884">
    <property type="entry name" value="NPHP3-like_N"/>
</dbReference>
<feature type="region of interest" description="Disordered" evidence="3">
    <location>
        <begin position="113"/>
        <end position="133"/>
    </location>
</feature>
<dbReference type="Pfam" id="PF12796">
    <property type="entry name" value="Ank_2"/>
    <property type="match status" value="2"/>
</dbReference>
<keyword evidence="6" id="KW-1185">Reference proteome</keyword>
<dbReference type="PANTHER" id="PTHR10039:SF16">
    <property type="entry name" value="GPI INOSITOL-DEACYLASE"/>
    <property type="match status" value="1"/>
</dbReference>
<dbReference type="InterPro" id="IPR036770">
    <property type="entry name" value="Ankyrin_rpt-contain_sf"/>
</dbReference>
<dbReference type="Proteomes" id="UP001447188">
    <property type="component" value="Unassembled WGS sequence"/>
</dbReference>
<keyword evidence="1" id="KW-0677">Repeat</keyword>
<evidence type="ECO:0000313" key="6">
    <source>
        <dbReference type="Proteomes" id="UP001447188"/>
    </source>
</evidence>
<evidence type="ECO:0000259" key="4">
    <source>
        <dbReference type="PROSITE" id="PS50837"/>
    </source>
</evidence>
<dbReference type="SUPFAM" id="SSF48403">
    <property type="entry name" value="Ankyrin repeat"/>
    <property type="match status" value="1"/>
</dbReference>
<evidence type="ECO:0000256" key="1">
    <source>
        <dbReference type="ARBA" id="ARBA00022737"/>
    </source>
</evidence>
<dbReference type="InterPro" id="IPR027417">
    <property type="entry name" value="P-loop_NTPase"/>
</dbReference>
<dbReference type="Gene3D" id="1.25.40.20">
    <property type="entry name" value="Ankyrin repeat-containing domain"/>
    <property type="match status" value="1"/>
</dbReference>
<feature type="domain" description="NACHT" evidence="4">
    <location>
        <begin position="469"/>
        <end position="622"/>
    </location>
</feature>
<reference evidence="5 6" key="1">
    <citation type="submission" date="2024-02" db="EMBL/GenBank/DDBJ databases">
        <title>Discinaceae phylogenomics.</title>
        <authorList>
            <person name="Dirks A.C."/>
            <person name="James T.Y."/>
        </authorList>
    </citation>
    <scope>NUCLEOTIDE SEQUENCE [LARGE SCALE GENOMIC DNA]</scope>
    <source>
        <strain evidence="5 6">ACD0624</strain>
    </source>
</reference>
<sequence>MRCFCCPKKQKNSSNLNARPTTLGNPGAHPPRRTSRSSALSANVVSPTGPSVAGANVPGARPVSPTSGSASATAGTNGFAPGPAAKQLSTPDPTLVSQNLAAAGVQIAQSSTAKQYGTRGTPGSAPAPPSSTTAEKAAAEKFLCPQFYFNRMLIIICRATETLWEQAMAQLQPEDLQGINIDLKNKTKLSILQLFIQEAEEAKKECESKQWSYVNSGGEKVLVRESVDSLLVNVKRYASLGDNIVQALPSPGSLVWGGLKLLLQLAITEMDNTRIALESLDALARILGHCSIYETLYSQDLKTSQSLNASLVRLYVLVLKFLCYIRHRLGLNTAARGVKNLGEGVSTRWTELLAAESEVDKEAGIAQQEAAGRQSYFLNEMMQRMLQVLEETSEPIHQIQATVEATQITVKDIFKTLEDNERTCILTWLSQLSPTQHHDFNKSFRTDGTGGWLMDKESFRKWKDVDASSLLWLHGIAGSGKTTLASMIIDVVANDPQTNGHSLAYFYCYYGEEKRRDPGEILRSLVKQLCLQSPVSKLPEPVLSIYHKRKTDGDLSNLLSVEESKRLLIELCGGFSHSMIIIDGLDECDAKTRGRLFDVLQNVVSESKTTRVKAFVTSRDDADVRKKFSDSPNVYIQERDNSGDINTYIRAEIDARIAEKRLLEGDVSSELRARIIHALEAGARGMFIWVKYQINKICDEDTPLDVEQALTEPAHDLNQMYAEILNTMRTRHSSTRRFANAENILKWVFYAVEPLSPQTLIEAISFTNTSDRRQALTLPTILDICQNLIVLDGELGILRFAHFSVHEFLRERYPIKEGNTDLARVCLTLLTTSNTTQIEESQKPSFVHYACFNWPEHYRLSGGEDSGLQNLWKTLLAPSPLYESWVSRVSDVHYALRARESEILAPLLVACHFRLQPILEDLLHSLHNKEDLNCVNQHGETAIYMAVGMGNEKAVQTLLEKEGVEVNSGPYRQNALDRAIEGKYPKVVKMLLEKEEVKVNQRNRDGETELCVVAKMNDKEMALEMTQILLAREQVDADSAGDDGRTPLSWAAWKGHEGVVQLLLTRGVGVNKQDKDGRSPLSWAASGGHQRVMQLLLSNKMVNANSRDNLQKTPLSWGAEAGNERAVQLLLEIEEVDVNNQDVWMQNPLSWAMQKKHERVVQMLLEKGAIDTGVVLEDGSVCSIA</sequence>
<feature type="compositionally biased region" description="Low complexity" evidence="3">
    <location>
        <begin position="66"/>
        <end position="78"/>
    </location>
</feature>
<organism evidence="5 6">
    <name type="scientific">Discina gigas</name>
    <dbReference type="NCBI Taxonomy" id="1032678"/>
    <lineage>
        <taxon>Eukaryota</taxon>
        <taxon>Fungi</taxon>
        <taxon>Dikarya</taxon>
        <taxon>Ascomycota</taxon>
        <taxon>Pezizomycotina</taxon>
        <taxon>Pezizomycetes</taxon>
        <taxon>Pezizales</taxon>
        <taxon>Discinaceae</taxon>
        <taxon>Discina</taxon>
    </lineage>
</organism>
<evidence type="ECO:0000256" key="3">
    <source>
        <dbReference type="SAM" id="MobiDB-lite"/>
    </source>
</evidence>
<proteinExistence type="predicted"/>
<dbReference type="PROSITE" id="PS50837">
    <property type="entry name" value="NACHT"/>
    <property type="match status" value="1"/>
</dbReference>
<gene>
    <name evidence="5" type="ORF">Q9L58_010249</name>
</gene>
<dbReference type="InterPro" id="IPR007111">
    <property type="entry name" value="NACHT_NTPase"/>
</dbReference>
<dbReference type="SMART" id="SM00248">
    <property type="entry name" value="ANK"/>
    <property type="match status" value="7"/>
</dbReference>
<dbReference type="Pfam" id="PF24809">
    <property type="entry name" value="DUF7708"/>
    <property type="match status" value="1"/>
</dbReference>
<keyword evidence="2" id="KW-0040">ANK repeat</keyword>
<dbReference type="PANTHER" id="PTHR10039">
    <property type="entry name" value="AMELOGENIN"/>
    <property type="match status" value="1"/>
</dbReference>
<feature type="repeat" description="ANK" evidence="2">
    <location>
        <begin position="1043"/>
        <end position="1075"/>
    </location>
</feature>
<dbReference type="InterPro" id="IPR056125">
    <property type="entry name" value="DUF7708"/>
</dbReference>
<dbReference type="SUPFAM" id="SSF52540">
    <property type="entry name" value="P-loop containing nucleoside triphosphate hydrolases"/>
    <property type="match status" value="1"/>
</dbReference>
<protein>
    <recommendedName>
        <fullName evidence="4">NACHT domain-containing protein</fullName>
    </recommendedName>
</protein>
<dbReference type="Pfam" id="PF22939">
    <property type="entry name" value="WHD_GPIID"/>
    <property type="match status" value="1"/>
</dbReference>
<comment type="caution">
    <text evidence="5">The sequence shown here is derived from an EMBL/GenBank/DDBJ whole genome shotgun (WGS) entry which is preliminary data.</text>
</comment>
<dbReference type="Pfam" id="PF24883">
    <property type="entry name" value="NPHP3_N"/>
    <property type="match status" value="1"/>
</dbReference>
<feature type="repeat" description="ANK" evidence="2">
    <location>
        <begin position="1076"/>
        <end position="1099"/>
    </location>
</feature>
<dbReference type="InterPro" id="IPR002110">
    <property type="entry name" value="Ankyrin_rpt"/>
</dbReference>
<feature type="compositionally biased region" description="Polar residues" evidence="3">
    <location>
        <begin position="12"/>
        <end position="24"/>
    </location>
</feature>
<dbReference type="PROSITE" id="PS50297">
    <property type="entry name" value="ANK_REP_REGION"/>
    <property type="match status" value="2"/>
</dbReference>
<dbReference type="PROSITE" id="PS50088">
    <property type="entry name" value="ANK_REPEAT"/>
    <property type="match status" value="2"/>
</dbReference>
<feature type="region of interest" description="Disordered" evidence="3">
    <location>
        <begin position="1"/>
        <end position="92"/>
    </location>
</feature>
<dbReference type="EMBL" id="JBBBZM010000345">
    <property type="protein sequence ID" value="KAL0630901.1"/>
    <property type="molecule type" value="Genomic_DNA"/>
</dbReference>
<feature type="compositionally biased region" description="Polar residues" evidence="3">
    <location>
        <begin position="36"/>
        <end position="49"/>
    </location>
</feature>
<evidence type="ECO:0000313" key="5">
    <source>
        <dbReference type="EMBL" id="KAL0630901.1"/>
    </source>
</evidence>
<dbReference type="Gene3D" id="3.40.50.300">
    <property type="entry name" value="P-loop containing nucleotide triphosphate hydrolases"/>
    <property type="match status" value="1"/>
</dbReference>
<dbReference type="InterPro" id="IPR054471">
    <property type="entry name" value="GPIID_WHD"/>
</dbReference>
<evidence type="ECO:0000256" key="2">
    <source>
        <dbReference type="PROSITE-ProRule" id="PRU00023"/>
    </source>
</evidence>